<feature type="compositionally biased region" description="Basic and acidic residues" evidence="5">
    <location>
        <begin position="586"/>
        <end position="637"/>
    </location>
</feature>
<dbReference type="GO" id="GO:0140662">
    <property type="term" value="F:ATP-dependent protein folding chaperone"/>
    <property type="evidence" value="ECO:0007669"/>
    <property type="project" value="InterPro"/>
</dbReference>
<reference evidence="6 7" key="1">
    <citation type="submission" date="2021-06" db="EMBL/GenBank/DDBJ databases">
        <title>Genome sequence of Babesia caballi.</title>
        <authorList>
            <person name="Yamagishi J."/>
            <person name="Kidaka T."/>
            <person name="Ochi A."/>
        </authorList>
    </citation>
    <scope>NUCLEOTIDE SEQUENCE [LARGE SCALE GENOMIC DNA]</scope>
    <source>
        <strain evidence="6">USDA-D6B2</strain>
    </source>
</reference>
<dbReference type="CDD" id="cd10230">
    <property type="entry name" value="ASKHA_NBD_HSP70_HYOU1"/>
    <property type="match status" value="1"/>
</dbReference>
<evidence type="ECO:0000256" key="1">
    <source>
        <dbReference type="ARBA" id="ARBA00022741"/>
    </source>
</evidence>
<keyword evidence="1" id="KW-0547">Nucleotide-binding</keyword>
<evidence type="ECO:0000256" key="5">
    <source>
        <dbReference type="SAM" id="MobiDB-lite"/>
    </source>
</evidence>
<dbReference type="RefSeq" id="XP_067716028.1">
    <property type="nucleotide sequence ID" value="XM_067859927.1"/>
</dbReference>
<comment type="caution">
    <text evidence="6">The sequence shown here is derived from an EMBL/GenBank/DDBJ whole genome shotgun (WGS) entry which is preliminary data.</text>
</comment>
<organism evidence="6 7">
    <name type="scientific">Babesia caballi</name>
    <dbReference type="NCBI Taxonomy" id="5871"/>
    <lineage>
        <taxon>Eukaryota</taxon>
        <taxon>Sar</taxon>
        <taxon>Alveolata</taxon>
        <taxon>Apicomplexa</taxon>
        <taxon>Aconoidasida</taxon>
        <taxon>Piroplasmida</taxon>
        <taxon>Babesiidae</taxon>
        <taxon>Babesia</taxon>
    </lineage>
</organism>
<dbReference type="AlphaFoldDB" id="A0AAV4LZK8"/>
<dbReference type="PRINTS" id="PR00301">
    <property type="entry name" value="HEATSHOCK70"/>
</dbReference>
<sequence length="904" mass="98635">MGESYVTQGRRCRALVKMGIATLLLLTGAIGLASGHNATIGVDWGEEYVEVSIGFRGHKPDILLNDTGSRKFVNAVYLDGKTRFFDQKAAANLMKHPSKTFHKSAHLVGTPVSATKSQGVTPLAREELEKVFASSGVSFDADYTPYEFGADGEGQLYLNITKDKMVSVEEVAGHFFSYIRDIVVSKLRSSKAMKPGEGQPTILALIAIPCNYTQKQRRAIAFAAESAGMTVGGLVHGITAAATMRAFEQGPGTKKMLFYDLGSSGANVGVIEISVPENDRKKAKGPKETQVTVLSCVTMQGIGGRHHDVALAQHLRSIFESNTKIKLMPDHPNALQKLLKAANKAKIALTIADSTNVAIEGLIRNTNFASQTITRETFSQLIGDSIAKLEEPLRLALGRAGELKLEDLDGVELIGGAWRVPAVQAKLTELLKPHPLGFHLNAEEAVAMGAGYLAAAHNPFFKMKSASISDNSVHMYAIRIVSTDASHPDAIEKRSPLFKPESKLQASKSVVFKTNIDFEVELSENDVAISAHKVTGITEAMGKEENKGKTAQITLVFKADDRGIITVAKAAAILINAAANEAEAAEEGKEQTADDAAEKPGDNAEGSDQEKQEQVNKEEGPESKEAEPAKQPEKESVKPQTLELLVARINSVDAFAPEKLEATRKEIEAISLRDMEIIKLSDSKNTLESLIYKFKSAARQAEFQAACDAATMDKIRALLEEYEQWFDEDSYGATLQQIEERIAKLEEVAVPVYYRWAENEARPGLIAATNKSFAKLMKSFDELVAKKPYLAEMTEVLDAFKSARAWWDEVQQEQEALQPHEEPAFTANQIKIQLEIMRQALATLQKVPPPKPKEKAEEEDKDGGKEQEAESGADAQEPEANEQGDGEPQTESQEEGESPRSDEL</sequence>
<feature type="compositionally biased region" description="Basic and acidic residues" evidence="5">
    <location>
        <begin position="851"/>
        <end position="868"/>
    </location>
</feature>
<name>A0AAV4LZK8_BABCB</name>
<dbReference type="InterPro" id="IPR013126">
    <property type="entry name" value="Hsp_70_fam"/>
</dbReference>
<dbReference type="SUPFAM" id="SSF53067">
    <property type="entry name" value="Actin-like ATPase domain"/>
    <property type="match status" value="2"/>
</dbReference>
<dbReference type="Proteomes" id="UP001497744">
    <property type="component" value="Unassembled WGS sequence"/>
</dbReference>
<dbReference type="PANTHER" id="PTHR45639:SF3">
    <property type="entry name" value="HYPOXIA UP-REGULATED PROTEIN 1"/>
    <property type="match status" value="1"/>
</dbReference>
<keyword evidence="7" id="KW-1185">Reference proteome</keyword>
<dbReference type="GeneID" id="94195440"/>
<dbReference type="Pfam" id="PF00012">
    <property type="entry name" value="HSP70"/>
    <property type="match status" value="1"/>
</dbReference>
<dbReference type="SUPFAM" id="SSF100934">
    <property type="entry name" value="Heat shock protein 70kD (HSP70), C-terminal subdomain"/>
    <property type="match status" value="1"/>
</dbReference>
<evidence type="ECO:0000256" key="3">
    <source>
        <dbReference type="ARBA" id="ARBA00022840"/>
    </source>
</evidence>
<dbReference type="GO" id="GO:0005524">
    <property type="term" value="F:ATP binding"/>
    <property type="evidence" value="ECO:0007669"/>
    <property type="project" value="UniProtKB-KW"/>
</dbReference>
<evidence type="ECO:0000313" key="6">
    <source>
        <dbReference type="EMBL" id="GIX63959.1"/>
    </source>
</evidence>
<evidence type="ECO:0000256" key="4">
    <source>
        <dbReference type="ARBA" id="ARBA00023186"/>
    </source>
</evidence>
<protein>
    <submittedName>
        <fullName evidence="6">Hsp70 chaperone</fullName>
    </submittedName>
</protein>
<dbReference type="EMBL" id="BPLF01000003">
    <property type="protein sequence ID" value="GIX63959.1"/>
    <property type="molecule type" value="Genomic_DNA"/>
</dbReference>
<evidence type="ECO:0000256" key="2">
    <source>
        <dbReference type="ARBA" id="ARBA00022824"/>
    </source>
</evidence>
<dbReference type="FunFam" id="3.90.640.10:FF:000003">
    <property type="entry name" value="Molecular chaperone DnaK"/>
    <property type="match status" value="1"/>
</dbReference>
<feature type="region of interest" description="Disordered" evidence="5">
    <location>
        <begin position="843"/>
        <end position="904"/>
    </location>
</feature>
<dbReference type="InterPro" id="IPR029048">
    <property type="entry name" value="HSP70_C_sf"/>
</dbReference>
<dbReference type="PANTHER" id="PTHR45639">
    <property type="entry name" value="HSC70CB, ISOFORM G-RELATED"/>
    <property type="match status" value="1"/>
</dbReference>
<dbReference type="Gene3D" id="3.90.640.10">
    <property type="entry name" value="Actin, Chain A, domain 4"/>
    <property type="match status" value="1"/>
</dbReference>
<dbReference type="GO" id="GO:0030968">
    <property type="term" value="P:endoplasmic reticulum unfolded protein response"/>
    <property type="evidence" value="ECO:0007669"/>
    <property type="project" value="TreeGrafter"/>
</dbReference>
<accession>A0AAV4LZK8</accession>
<keyword evidence="4" id="KW-0143">Chaperone</keyword>
<feature type="compositionally biased region" description="Acidic residues" evidence="5">
    <location>
        <begin position="876"/>
        <end position="885"/>
    </location>
</feature>
<dbReference type="GO" id="GO:0034663">
    <property type="term" value="C:endoplasmic reticulum chaperone complex"/>
    <property type="evidence" value="ECO:0007669"/>
    <property type="project" value="TreeGrafter"/>
</dbReference>
<dbReference type="Gene3D" id="2.60.34.10">
    <property type="entry name" value="Substrate Binding Domain Of DNAk, Chain A, domain 1"/>
    <property type="match status" value="1"/>
</dbReference>
<gene>
    <name evidence="6" type="ORF">BcabD6B2_33940</name>
</gene>
<dbReference type="InterPro" id="IPR029047">
    <property type="entry name" value="HSP70_peptide-bd_sf"/>
</dbReference>
<evidence type="ECO:0000313" key="7">
    <source>
        <dbReference type="Proteomes" id="UP001497744"/>
    </source>
</evidence>
<dbReference type="Gene3D" id="3.30.420.40">
    <property type="match status" value="2"/>
</dbReference>
<feature type="region of interest" description="Disordered" evidence="5">
    <location>
        <begin position="585"/>
        <end position="638"/>
    </location>
</feature>
<dbReference type="InterPro" id="IPR043129">
    <property type="entry name" value="ATPase_NBD"/>
</dbReference>
<proteinExistence type="predicted"/>
<dbReference type="Gene3D" id="1.20.1270.10">
    <property type="match status" value="1"/>
</dbReference>
<keyword evidence="2" id="KW-0256">Endoplasmic reticulum</keyword>
<dbReference type="Gene3D" id="3.30.30.30">
    <property type="match status" value="1"/>
</dbReference>
<keyword evidence="3" id="KW-0067">ATP-binding</keyword>